<dbReference type="Proteomes" id="UP000008827">
    <property type="component" value="Chromosome 6"/>
</dbReference>
<evidence type="ECO:0000256" key="16">
    <source>
        <dbReference type="ARBA" id="ARBA00047899"/>
    </source>
</evidence>
<dbReference type="GeneID" id="100792537"/>
<dbReference type="FunFam" id="3.30.200.20:FF:000330">
    <property type="entry name" value="G-type lectin S-receptor-like serine/threonine-protein kinase At4g03230"/>
    <property type="match status" value="1"/>
</dbReference>
<reference evidence="25" key="2">
    <citation type="submission" date="2018-02" db="UniProtKB">
        <authorList>
            <consortium name="EnsemblPlants"/>
        </authorList>
    </citation>
    <scope>IDENTIFICATION</scope>
    <source>
        <strain evidence="25">Williams 82</strain>
    </source>
</reference>
<dbReference type="GO" id="GO:0048544">
    <property type="term" value="P:recognition of pollen"/>
    <property type="evidence" value="ECO:0007669"/>
    <property type="project" value="InterPro"/>
</dbReference>
<dbReference type="GO" id="GO:0005886">
    <property type="term" value="C:plasma membrane"/>
    <property type="evidence" value="ECO:0000318"/>
    <property type="project" value="GO_Central"/>
</dbReference>
<evidence type="ECO:0000256" key="1">
    <source>
        <dbReference type="ARBA" id="ARBA00004251"/>
    </source>
</evidence>
<dbReference type="GO" id="GO:0007165">
    <property type="term" value="P:signal transduction"/>
    <property type="evidence" value="ECO:0000318"/>
    <property type="project" value="GO_Central"/>
</dbReference>
<feature type="domain" description="Protein kinase" evidence="21">
    <location>
        <begin position="515"/>
        <end position="797"/>
    </location>
</feature>
<keyword evidence="14" id="KW-0675">Receptor</keyword>
<accession>A0A0R0JLC9</accession>
<evidence type="ECO:0000256" key="14">
    <source>
        <dbReference type="ARBA" id="ARBA00023170"/>
    </source>
</evidence>
<dbReference type="Gramene" id="KRH55484">
    <property type="protein sequence ID" value="KRH55484"/>
    <property type="gene ID" value="GLYMA_06G258500"/>
</dbReference>
<evidence type="ECO:0000259" key="23">
    <source>
        <dbReference type="PROSITE" id="PS50948"/>
    </source>
</evidence>
<dbReference type="CDD" id="cd00028">
    <property type="entry name" value="B_lectin"/>
    <property type="match status" value="1"/>
</dbReference>
<organism evidence="24">
    <name type="scientific">Glycine max</name>
    <name type="common">Soybean</name>
    <name type="synonym">Glycine hispida</name>
    <dbReference type="NCBI Taxonomy" id="3847"/>
    <lineage>
        <taxon>Eukaryota</taxon>
        <taxon>Viridiplantae</taxon>
        <taxon>Streptophyta</taxon>
        <taxon>Embryophyta</taxon>
        <taxon>Tracheophyta</taxon>
        <taxon>Spermatophyta</taxon>
        <taxon>Magnoliopsida</taxon>
        <taxon>eudicotyledons</taxon>
        <taxon>Gunneridae</taxon>
        <taxon>Pentapetalae</taxon>
        <taxon>rosids</taxon>
        <taxon>fabids</taxon>
        <taxon>Fabales</taxon>
        <taxon>Fabaceae</taxon>
        <taxon>Papilionoideae</taxon>
        <taxon>50 kb inversion clade</taxon>
        <taxon>NPAAA clade</taxon>
        <taxon>indigoferoid/millettioid clade</taxon>
        <taxon>Phaseoleae</taxon>
        <taxon>Glycine</taxon>
        <taxon>Glycine subgen. Soja</taxon>
    </lineage>
</organism>
<keyword evidence="26" id="KW-1185">Reference proteome</keyword>
<sequence>MAIQLPLMLLIAILLLLFSSKISSETDTLTQFQPLSDGTTLVSKEGTFELGFFSPGSSTNRYLGIWFKNIPVKTIVWVANRDNPIKSNTNNTNTKLTITKDGNLVLLTVNDTVHWTTNATEKSFNAVAQLLDTGNLVLIDEKDNNSQNYLWQSFDYPTDTLLPGMKIGWEVATGLNRYLTSWNNWEDPSSGHFAYGVARSNIPEMQIWNGSSVFYRSGPWSGFRFSATPTLKRRSLVNINFVDTTEESYYQLFPRNRSLVIRTVVNQTVFALQRFIWDEVTQNWKLDLLIPRDDFCGYNQCGSFGFCTEKDNSSVCGCLRGFEPKSPQNRGAKNSTHQGCVQSSKSWMCREKNIDGFVKMSNMKVADTNTSWMNRSMTIEECKEKCWENCSCTAYANSDITESGSGFSGCILWFSDLLDLRQFPDGGQDLYVRVDISQIDKDAKDGSKIAVVVVASIVPSIIAILVFTFFYRRSKTKFRSKVIIKTKGKINESEEEDLELPLFDFETIAFATSDFSSDNMLGQGGFGPVYKGTLPDGHNIAVKRLSDTSAQGLDEFKNEVIFCSKLQHRNLVKVLGYCIEEQEKLLIYEYMHNKSLNFFLFDTSQSKLLDWSKRLNIISGIARGLLYLHQDSRLRIIHRDLKSSNILLDDDMNPKISDFGIARVCRGDIIEGNTSRVVGTYGYMAPEYAIGGLFSIKSDVYSFGVILLEVLSGKKNKGFSFSSQNYNLIAHAWWCWKECSPMEFIDTCLRDSYIQSEALRYIHIGLLCVQHQPNDRPNMTAVVTMLTSESALPHPKKPIFFLERVLVEEDFGQNMYNQTNEVTMSEMQPR</sequence>
<evidence type="ECO:0000256" key="13">
    <source>
        <dbReference type="ARBA" id="ARBA00023157"/>
    </source>
</evidence>
<dbReference type="AlphaFoldDB" id="A0A0R0JLC9"/>
<evidence type="ECO:0000256" key="19">
    <source>
        <dbReference type="SAM" id="Phobius"/>
    </source>
</evidence>
<dbReference type="GO" id="GO:0006955">
    <property type="term" value="P:immune response"/>
    <property type="evidence" value="ECO:0000318"/>
    <property type="project" value="GO_Central"/>
</dbReference>
<comment type="similarity">
    <text evidence="18">Belongs to the protein kinase superfamily. Ser/Thr protein kinase family.</text>
</comment>
<keyword evidence="12 19" id="KW-0472">Membrane</keyword>
<dbReference type="PIRSF" id="PIRSF000641">
    <property type="entry name" value="SRK"/>
    <property type="match status" value="1"/>
</dbReference>
<proteinExistence type="inferred from homology"/>
<reference evidence="24 25" key="1">
    <citation type="journal article" date="2010" name="Nature">
        <title>Genome sequence of the palaeopolyploid soybean.</title>
        <authorList>
            <person name="Schmutz J."/>
            <person name="Cannon S.B."/>
            <person name="Schlueter J."/>
            <person name="Ma J."/>
            <person name="Mitros T."/>
            <person name="Nelson W."/>
            <person name="Hyten D.L."/>
            <person name="Song Q."/>
            <person name="Thelen J.J."/>
            <person name="Cheng J."/>
            <person name="Xu D."/>
            <person name="Hellsten U."/>
            <person name="May G.D."/>
            <person name="Yu Y."/>
            <person name="Sakurai T."/>
            <person name="Umezawa T."/>
            <person name="Bhattacharyya M.K."/>
            <person name="Sandhu D."/>
            <person name="Valliyodan B."/>
            <person name="Lindquist E."/>
            <person name="Peto M."/>
            <person name="Grant D."/>
            <person name="Shu S."/>
            <person name="Goodstein D."/>
            <person name="Barry K."/>
            <person name="Futrell-Griggs M."/>
            <person name="Abernathy B."/>
            <person name="Du J."/>
            <person name="Tian Z."/>
            <person name="Zhu L."/>
            <person name="Gill N."/>
            <person name="Joshi T."/>
            <person name="Libault M."/>
            <person name="Sethuraman A."/>
            <person name="Zhang X.-C."/>
            <person name="Shinozaki K."/>
            <person name="Nguyen H.T."/>
            <person name="Wing R.A."/>
            <person name="Cregan P."/>
            <person name="Specht J."/>
            <person name="Grimwood J."/>
            <person name="Rokhsar D."/>
            <person name="Stacey G."/>
            <person name="Shoemaker R.C."/>
            <person name="Jackson S.A."/>
        </authorList>
    </citation>
    <scope>NUCLEOTIDE SEQUENCE [LARGE SCALE GENOMIC DNA]</scope>
    <source>
        <strain evidence="25">cv. Williams 82</strain>
        <tissue evidence="24">Callus</tissue>
    </source>
</reference>
<dbReference type="PaxDb" id="3847-GLYMA06G40620.1"/>
<keyword evidence="5 19" id="KW-0812">Transmembrane</keyword>
<evidence type="ECO:0000256" key="7">
    <source>
        <dbReference type="ARBA" id="ARBA00022734"/>
    </source>
</evidence>
<dbReference type="InterPro" id="IPR008271">
    <property type="entry name" value="Ser/Thr_kinase_AS"/>
</dbReference>
<dbReference type="InterPro" id="IPR001480">
    <property type="entry name" value="Bulb-type_lectin_dom"/>
</dbReference>
<keyword evidence="2" id="KW-1003">Cell membrane</keyword>
<evidence type="ECO:0000256" key="15">
    <source>
        <dbReference type="ARBA" id="ARBA00023180"/>
    </source>
</evidence>
<dbReference type="PROSITE" id="PS00108">
    <property type="entry name" value="PROTEIN_KINASE_ST"/>
    <property type="match status" value="1"/>
</dbReference>
<keyword evidence="13" id="KW-1015">Disulfide bond</keyword>
<dbReference type="InterPro" id="IPR036426">
    <property type="entry name" value="Bulb-type_lectin_dom_sf"/>
</dbReference>
<dbReference type="FunFam" id="1.10.510.10:FF:000060">
    <property type="entry name" value="G-type lectin S-receptor-like serine/threonine-protein kinase"/>
    <property type="match status" value="1"/>
</dbReference>
<evidence type="ECO:0000256" key="2">
    <source>
        <dbReference type="ARBA" id="ARBA00022475"/>
    </source>
</evidence>
<dbReference type="InterPro" id="IPR024171">
    <property type="entry name" value="SRK-like_kinase"/>
</dbReference>
<keyword evidence="11 19" id="KW-1133">Transmembrane helix</keyword>
<evidence type="ECO:0000256" key="6">
    <source>
        <dbReference type="ARBA" id="ARBA00022729"/>
    </source>
</evidence>
<dbReference type="ExpressionAtlas" id="A0A0R0JLC9">
    <property type="expression patterns" value="baseline and differential"/>
</dbReference>
<dbReference type="Gene3D" id="2.90.10.10">
    <property type="entry name" value="Bulb-type lectin domain"/>
    <property type="match status" value="1"/>
</dbReference>
<evidence type="ECO:0000313" key="24">
    <source>
        <dbReference type="EMBL" id="KRH55484.1"/>
    </source>
</evidence>
<dbReference type="Gene3D" id="1.10.510.10">
    <property type="entry name" value="Transferase(Phosphotransferase) domain 1"/>
    <property type="match status" value="1"/>
</dbReference>
<dbReference type="SMART" id="SM00108">
    <property type="entry name" value="B_lectin"/>
    <property type="match status" value="1"/>
</dbReference>
<feature type="signal peptide" evidence="20">
    <location>
        <begin position="1"/>
        <end position="24"/>
    </location>
</feature>
<keyword evidence="3 18" id="KW-0723">Serine/threonine-protein kinase</keyword>
<dbReference type="InterPro" id="IPR003609">
    <property type="entry name" value="Pan_app"/>
</dbReference>
<dbReference type="InterPro" id="IPR001245">
    <property type="entry name" value="Ser-Thr/Tyr_kinase_cat_dom"/>
</dbReference>
<dbReference type="GO" id="GO:0005524">
    <property type="term" value="F:ATP binding"/>
    <property type="evidence" value="ECO:0007669"/>
    <property type="project" value="UniProtKB-KW"/>
</dbReference>
<dbReference type="SMR" id="A0A0R0JLC9"/>
<keyword evidence="4 18" id="KW-0808">Transferase</keyword>
<dbReference type="EnsemblPlants" id="KRH55484">
    <property type="protein sequence ID" value="KRH55484"/>
    <property type="gene ID" value="GLYMA_06G258500"/>
</dbReference>
<dbReference type="PROSITE" id="PS50011">
    <property type="entry name" value="PROTEIN_KINASE_DOM"/>
    <property type="match status" value="1"/>
</dbReference>
<dbReference type="PANTHER" id="PTHR27002:SF837">
    <property type="entry name" value="RECEPTOR-LIKE SERINE_THREONINE-PROTEIN KINASE"/>
    <property type="match status" value="1"/>
</dbReference>
<dbReference type="PANTHER" id="PTHR27002">
    <property type="entry name" value="RECEPTOR-LIKE SERINE/THREONINE-PROTEIN KINASE SD1-8"/>
    <property type="match status" value="1"/>
</dbReference>
<dbReference type="Pfam" id="PF07714">
    <property type="entry name" value="PK_Tyr_Ser-Thr"/>
    <property type="match status" value="1"/>
</dbReference>
<evidence type="ECO:0000256" key="3">
    <source>
        <dbReference type="ARBA" id="ARBA00022527"/>
    </source>
</evidence>
<evidence type="ECO:0000259" key="21">
    <source>
        <dbReference type="PROSITE" id="PS50011"/>
    </source>
</evidence>
<evidence type="ECO:0000256" key="8">
    <source>
        <dbReference type="ARBA" id="ARBA00022741"/>
    </source>
</evidence>
<name>A0A0R0JLC9_SOYBN</name>
<keyword evidence="15" id="KW-0325">Glycoprotein</keyword>
<dbReference type="FunFam" id="2.90.10.10:FF:000001">
    <property type="entry name" value="G-type lectin S-receptor-like serine/threonine-protein kinase"/>
    <property type="match status" value="1"/>
</dbReference>
<evidence type="ECO:0000256" key="10">
    <source>
        <dbReference type="ARBA" id="ARBA00022840"/>
    </source>
</evidence>
<dbReference type="SUPFAM" id="SSF51110">
    <property type="entry name" value="alpha-D-mannose-specific plant lectins"/>
    <property type="match status" value="1"/>
</dbReference>
<evidence type="ECO:0000256" key="5">
    <source>
        <dbReference type="ARBA" id="ARBA00022692"/>
    </source>
</evidence>
<feature type="chain" id="PRO_5014522074" description="Receptor-like serine/threonine-protein kinase" evidence="20">
    <location>
        <begin position="25"/>
        <end position="830"/>
    </location>
</feature>
<keyword evidence="8 18" id="KW-0547">Nucleotide-binding</keyword>
<dbReference type="InterPro" id="IPR000719">
    <property type="entry name" value="Prot_kinase_dom"/>
</dbReference>
<dbReference type="SMART" id="SM00473">
    <property type="entry name" value="PAN_AP"/>
    <property type="match status" value="1"/>
</dbReference>
<dbReference type="Pfam" id="PF08276">
    <property type="entry name" value="PAN_2"/>
    <property type="match status" value="1"/>
</dbReference>
<feature type="domain" description="Bulb-type lectin" evidence="22">
    <location>
        <begin position="26"/>
        <end position="151"/>
    </location>
</feature>
<evidence type="ECO:0000256" key="20">
    <source>
        <dbReference type="SAM" id="SignalP"/>
    </source>
</evidence>
<evidence type="ECO:0000313" key="25">
    <source>
        <dbReference type="EnsemblPlants" id="KRH55484"/>
    </source>
</evidence>
<feature type="transmembrane region" description="Helical" evidence="19">
    <location>
        <begin position="449"/>
        <end position="471"/>
    </location>
</feature>
<evidence type="ECO:0000256" key="4">
    <source>
        <dbReference type="ARBA" id="ARBA00022679"/>
    </source>
</evidence>
<dbReference type="GO" id="GO:0030246">
    <property type="term" value="F:carbohydrate binding"/>
    <property type="evidence" value="ECO:0007669"/>
    <property type="project" value="UniProtKB-KW"/>
</dbReference>
<keyword evidence="6 20" id="KW-0732">Signal</keyword>
<dbReference type="EC" id="2.7.11.1" evidence="18"/>
<dbReference type="CDD" id="cd14066">
    <property type="entry name" value="STKc_IRAK"/>
    <property type="match status" value="1"/>
</dbReference>
<comment type="catalytic activity">
    <reaction evidence="17 18">
        <text>L-seryl-[protein] + ATP = O-phospho-L-seryl-[protein] + ADP + H(+)</text>
        <dbReference type="Rhea" id="RHEA:17989"/>
        <dbReference type="Rhea" id="RHEA-COMP:9863"/>
        <dbReference type="Rhea" id="RHEA-COMP:11604"/>
        <dbReference type="ChEBI" id="CHEBI:15378"/>
        <dbReference type="ChEBI" id="CHEBI:29999"/>
        <dbReference type="ChEBI" id="CHEBI:30616"/>
        <dbReference type="ChEBI" id="CHEBI:83421"/>
        <dbReference type="ChEBI" id="CHEBI:456216"/>
        <dbReference type="EC" id="2.7.11.1"/>
    </reaction>
</comment>
<dbReference type="Gene3D" id="3.30.200.20">
    <property type="entry name" value="Phosphorylase Kinase, domain 1"/>
    <property type="match status" value="1"/>
</dbReference>
<keyword evidence="9 18" id="KW-0418">Kinase</keyword>
<evidence type="ECO:0000259" key="22">
    <source>
        <dbReference type="PROSITE" id="PS50927"/>
    </source>
</evidence>
<dbReference type="CDD" id="cd01098">
    <property type="entry name" value="PAN_AP_plant"/>
    <property type="match status" value="1"/>
</dbReference>
<dbReference type="Pfam" id="PF01453">
    <property type="entry name" value="B_lectin"/>
    <property type="match status" value="1"/>
</dbReference>
<protein>
    <recommendedName>
        <fullName evidence="18">Receptor-like serine/threonine-protein kinase</fullName>
        <ecNumber evidence="18">2.7.11.1</ecNumber>
    </recommendedName>
</protein>
<dbReference type="SUPFAM" id="SSF56112">
    <property type="entry name" value="Protein kinase-like (PK-like)"/>
    <property type="match status" value="1"/>
</dbReference>
<evidence type="ECO:0000256" key="17">
    <source>
        <dbReference type="ARBA" id="ARBA00048679"/>
    </source>
</evidence>
<dbReference type="PROSITE" id="PS50948">
    <property type="entry name" value="PAN"/>
    <property type="match status" value="1"/>
</dbReference>
<reference evidence="24" key="3">
    <citation type="submission" date="2018-07" db="EMBL/GenBank/DDBJ databases">
        <title>WGS assembly of Glycine max.</title>
        <authorList>
            <person name="Schmutz J."/>
            <person name="Cannon S."/>
            <person name="Schlueter J."/>
            <person name="Ma J."/>
            <person name="Mitros T."/>
            <person name="Nelson W."/>
            <person name="Hyten D."/>
            <person name="Song Q."/>
            <person name="Thelen J."/>
            <person name="Cheng J."/>
            <person name="Xu D."/>
            <person name="Hellsten U."/>
            <person name="May G."/>
            <person name="Yu Y."/>
            <person name="Sakurai T."/>
            <person name="Umezawa T."/>
            <person name="Bhattacharyya M."/>
            <person name="Sandhu D."/>
            <person name="Valliyodan B."/>
            <person name="Lindquist E."/>
            <person name="Peto M."/>
            <person name="Grant D."/>
            <person name="Shu S."/>
            <person name="Goodstein D."/>
            <person name="Barry K."/>
            <person name="Futrell-Griggs M."/>
            <person name="Abernathy B."/>
            <person name="Du J."/>
            <person name="Tian Z."/>
            <person name="Zhu L."/>
            <person name="Gill N."/>
            <person name="Joshi T."/>
            <person name="Libault M."/>
            <person name="Sethuraman A."/>
            <person name="Zhang X."/>
            <person name="Shinozaki K."/>
            <person name="Nguyen H."/>
            <person name="Wing R."/>
            <person name="Cregan P."/>
            <person name="Specht J."/>
            <person name="Grimwood J."/>
            <person name="Rokhsar D."/>
            <person name="Stacey G."/>
            <person name="Shoemaker R."/>
            <person name="Jackson S."/>
        </authorList>
    </citation>
    <scope>NUCLEOTIDE SEQUENCE</scope>
    <source>
        <tissue evidence="24">Callus</tissue>
    </source>
</reference>
<dbReference type="Pfam" id="PF00954">
    <property type="entry name" value="S_locus_glycop"/>
    <property type="match status" value="1"/>
</dbReference>
<dbReference type="RefSeq" id="XP_006582213.1">
    <property type="nucleotide sequence ID" value="XM_006582150.4"/>
</dbReference>
<comment type="subcellular location">
    <subcellularLocation>
        <location evidence="1">Cell membrane</location>
        <topology evidence="1">Single-pass type I membrane protein</topology>
    </subcellularLocation>
</comment>
<evidence type="ECO:0000256" key="12">
    <source>
        <dbReference type="ARBA" id="ARBA00023136"/>
    </source>
</evidence>
<evidence type="ECO:0000313" key="26">
    <source>
        <dbReference type="Proteomes" id="UP000008827"/>
    </source>
</evidence>
<dbReference type="EMBL" id="CM000839">
    <property type="protein sequence ID" value="KRH55484.1"/>
    <property type="molecule type" value="Genomic_DNA"/>
</dbReference>
<comment type="catalytic activity">
    <reaction evidence="16 18">
        <text>L-threonyl-[protein] + ATP = O-phospho-L-threonyl-[protein] + ADP + H(+)</text>
        <dbReference type="Rhea" id="RHEA:46608"/>
        <dbReference type="Rhea" id="RHEA-COMP:11060"/>
        <dbReference type="Rhea" id="RHEA-COMP:11605"/>
        <dbReference type="ChEBI" id="CHEBI:15378"/>
        <dbReference type="ChEBI" id="CHEBI:30013"/>
        <dbReference type="ChEBI" id="CHEBI:30616"/>
        <dbReference type="ChEBI" id="CHEBI:61977"/>
        <dbReference type="ChEBI" id="CHEBI:456216"/>
        <dbReference type="EC" id="2.7.11.1"/>
    </reaction>
</comment>
<dbReference type="OrthoDB" id="785331at2759"/>
<keyword evidence="7" id="KW-0430">Lectin</keyword>
<evidence type="ECO:0000256" key="18">
    <source>
        <dbReference type="PIRNR" id="PIRNR000641"/>
    </source>
</evidence>
<dbReference type="InterPro" id="IPR011009">
    <property type="entry name" value="Kinase-like_dom_sf"/>
</dbReference>
<dbReference type="GO" id="GO:0004674">
    <property type="term" value="F:protein serine/threonine kinase activity"/>
    <property type="evidence" value="ECO:0000318"/>
    <property type="project" value="GO_Central"/>
</dbReference>
<dbReference type="KEGG" id="gmx:100792537"/>
<feature type="domain" description="Apple" evidence="23">
    <location>
        <begin position="349"/>
        <end position="435"/>
    </location>
</feature>
<keyword evidence="10 18" id="KW-0067">ATP-binding</keyword>
<evidence type="ECO:0000256" key="11">
    <source>
        <dbReference type="ARBA" id="ARBA00022989"/>
    </source>
</evidence>
<evidence type="ECO:0000256" key="9">
    <source>
        <dbReference type="ARBA" id="ARBA00022777"/>
    </source>
</evidence>
<dbReference type="SMART" id="SM00220">
    <property type="entry name" value="S_TKc"/>
    <property type="match status" value="1"/>
</dbReference>
<dbReference type="PROSITE" id="PS50927">
    <property type="entry name" value="BULB_LECTIN"/>
    <property type="match status" value="1"/>
</dbReference>
<dbReference type="InterPro" id="IPR000858">
    <property type="entry name" value="S_locus_glycoprot_dom"/>
</dbReference>
<gene>
    <name evidence="25" type="primary">LOC100792537</name>
    <name evidence="24" type="ORF">GLYMA_06G258500</name>
</gene>